<dbReference type="RefSeq" id="WP_057875093.1">
    <property type="nucleotide sequence ID" value="NZ_AYZD01000001.1"/>
</dbReference>
<dbReference type="STRING" id="1423725.FC19_GL001647"/>
<proteinExistence type="predicted"/>
<dbReference type="PATRIC" id="fig|1423725.3.peg.1691"/>
<comment type="caution">
    <text evidence="1">The sequence shown here is derived from an EMBL/GenBank/DDBJ whole genome shotgun (WGS) entry which is preliminary data.</text>
</comment>
<reference evidence="1 2" key="1">
    <citation type="journal article" date="2015" name="Genome Announc.">
        <title>Expanding the biotechnology potential of lactobacilli through comparative genomics of 213 strains and associated genera.</title>
        <authorList>
            <person name="Sun Z."/>
            <person name="Harris H.M."/>
            <person name="McCann A."/>
            <person name="Guo C."/>
            <person name="Argimon S."/>
            <person name="Zhang W."/>
            <person name="Yang X."/>
            <person name="Jeffery I.B."/>
            <person name="Cooney J.C."/>
            <person name="Kagawa T.F."/>
            <person name="Liu W."/>
            <person name="Song Y."/>
            <person name="Salvetti E."/>
            <person name="Wrobel A."/>
            <person name="Rasinkangas P."/>
            <person name="Parkhill J."/>
            <person name="Rea M.C."/>
            <person name="O'Sullivan O."/>
            <person name="Ritari J."/>
            <person name="Douillard F.P."/>
            <person name="Paul Ross R."/>
            <person name="Yang R."/>
            <person name="Briner A.E."/>
            <person name="Felis G.E."/>
            <person name="de Vos W.M."/>
            <person name="Barrangou R."/>
            <person name="Klaenhammer T.R."/>
            <person name="Caufield P.W."/>
            <person name="Cui Y."/>
            <person name="Zhang H."/>
            <person name="O'Toole P.W."/>
        </authorList>
    </citation>
    <scope>NUCLEOTIDE SEQUENCE [LARGE SCALE GENOMIC DNA]</scope>
    <source>
        <strain evidence="1 2">DSM 21051</strain>
    </source>
</reference>
<protein>
    <recommendedName>
        <fullName evidence="3">Acetyltransferase</fullName>
    </recommendedName>
</protein>
<evidence type="ECO:0000313" key="2">
    <source>
        <dbReference type="Proteomes" id="UP000051015"/>
    </source>
</evidence>
<dbReference type="OrthoDB" id="9812571at2"/>
<gene>
    <name evidence="1" type="ORF">FC19_GL001647</name>
</gene>
<dbReference type="EMBL" id="AYZD01000001">
    <property type="protein sequence ID" value="KRM97601.1"/>
    <property type="molecule type" value="Genomic_DNA"/>
</dbReference>
<name>A0A0R2D0S7_9LACO</name>
<dbReference type="InterPro" id="IPR011004">
    <property type="entry name" value="Trimer_LpxA-like_sf"/>
</dbReference>
<dbReference type="AlphaFoldDB" id="A0A0R2D0S7"/>
<dbReference type="PANTHER" id="PTHR23416">
    <property type="entry name" value="SIALIC ACID SYNTHASE-RELATED"/>
    <property type="match status" value="1"/>
</dbReference>
<sequence>MDCGVIVCPGITIDNTAVIGAGTIVTKSIPANTIAAGVLAHSIRTTTANDEKFWQTERTNYLKGKFK</sequence>
<evidence type="ECO:0008006" key="3">
    <source>
        <dbReference type="Google" id="ProtNLM"/>
    </source>
</evidence>
<keyword evidence="2" id="KW-1185">Reference proteome</keyword>
<evidence type="ECO:0000313" key="1">
    <source>
        <dbReference type="EMBL" id="KRM97601.1"/>
    </source>
</evidence>
<dbReference type="Gene3D" id="2.160.10.10">
    <property type="entry name" value="Hexapeptide repeat proteins"/>
    <property type="match status" value="1"/>
</dbReference>
<dbReference type="SUPFAM" id="SSF51161">
    <property type="entry name" value="Trimeric LpxA-like enzymes"/>
    <property type="match status" value="1"/>
</dbReference>
<organism evidence="1 2">
    <name type="scientific">Liquorilactobacillus aquaticus DSM 21051</name>
    <dbReference type="NCBI Taxonomy" id="1423725"/>
    <lineage>
        <taxon>Bacteria</taxon>
        <taxon>Bacillati</taxon>
        <taxon>Bacillota</taxon>
        <taxon>Bacilli</taxon>
        <taxon>Lactobacillales</taxon>
        <taxon>Lactobacillaceae</taxon>
        <taxon>Liquorilactobacillus</taxon>
    </lineage>
</organism>
<dbReference type="Proteomes" id="UP000051015">
    <property type="component" value="Unassembled WGS sequence"/>
</dbReference>
<accession>A0A0R2D0S7</accession>
<dbReference type="InterPro" id="IPR051159">
    <property type="entry name" value="Hexapeptide_acetyltransf"/>
</dbReference>